<name>A0A7X6R2Q1_9NOCA</name>
<dbReference type="GO" id="GO:0003700">
    <property type="term" value="F:DNA-binding transcription factor activity"/>
    <property type="evidence" value="ECO:0007669"/>
    <property type="project" value="InterPro"/>
</dbReference>
<dbReference type="EMBL" id="JAAXOS010000004">
    <property type="protein sequence ID" value="NKY26558.1"/>
    <property type="molecule type" value="Genomic_DNA"/>
</dbReference>
<evidence type="ECO:0000256" key="1">
    <source>
        <dbReference type="ARBA" id="ARBA00023015"/>
    </source>
</evidence>
<dbReference type="PROSITE" id="PS01124">
    <property type="entry name" value="HTH_ARAC_FAMILY_2"/>
    <property type="match status" value="1"/>
</dbReference>
<dbReference type="GO" id="GO:0043565">
    <property type="term" value="F:sequence-specific DNA binding"/>
    <property type="evidence" value="ECO:0007669"/>
    <property type="project" value="InterPro"/>
</dbReference>
<keyword evidence="3" id="KW-0804">Transcription</keyword>
<accession>A0A7X6R2Q1</accession>
<keyword evidence="1" id="KW-0805">Transcription regulation</keyword>
<dbReference type="Gene3D" id="1.10.10.60">
    <property type="entry name" value="Homeodomain-like"/>
    <property type="match status" value="1"/>
</dbReference>
<evidence type="ECO:0000256" key="3">
    <source>
        <dbReference type="ARBA" id="ARBA00023163"/>
    </source>
</evidence>
<feature type="domain" description="HTH araC/xylS-type" evidence="4">
    <location>
        <begin position="215"/>
        <end position="317"/>
    </location>
</feature>
<dbReference type="SMART" id="SM00342">
    <property type="entry name" value="HTH_ARAC"/>
    <property type="match status" value="1"/>
</dbReference>
<evidence type="ECO:0000313" key="6">
    <source>
        <dbReference type="Proteomes" id="UP000540698"/>
    </source>
</evidence>
<dbReference type="AlphaFoldDB" id="A0A7X6R2Q1"/>
<evidence type="ECO:0000256" key="2">
    <source>
        <dbReference type="ARBA" id="ARBA00023125"/>
    </source>
</evidence>
<reference evidence="5 6" key="1">
    <citation type="submission" date="2020-04" db="EMBL/GenBank/DDBJ databases">
        <title>MicrobeNet Type strains.</title>
        <authorList>
            <person name="Nicholson A.C."/>
        </authorList>
    </citation>
    <scope>NUCLEOTIDE SEQUENCE [LARGE SCALE GENOMIC DNA]</scope>
    <source>
        <strain evidence="5 6">DSM 44956</strain>
    </source>
</reference>
<dbReference type="InterPro" id="IPR050204">
    <property type="entry name" value="AraC_XylS_family_regulators"/>
</dbReference>
<protein>
    <submittedName>
        <fullName evidence="5">Helix-turn-helix transcriptional regulator</fullName>
    </submittedName>
</protein>
<dbReference type="RefSeq" id="WP_062976289.1">
    <property type="nucleotide sequence ID" value="NZ_JAAXOS010000004.1"/>
</dbReference>
<dbReference type="SUPFAM" id="SSF46689">
    <property type="entry name" value="Homeodomain-like"/>
    <property type="match status" value="1"/>
</dbReference>
<evidence type="ECO:0000259" key="4">
    <source>
        <dbReference type="PROSITE" id="PS01124"/>
    </source>
</evidence>
<organism evidence="5 6">
    <name type="scientific">Nocardia gamkensis</name>
    <dbReference type="NCBI Taxonomy" id="352869"/>
    <lineage>
        <taxon>Bacteria</taxon>
        <taxon>Bacillati</taxon>
        <taxon>Actinomycetota</taxon>
        <taxon>Actinomycetes</taxon>
        <taxon>Mycobacteriales</taxon>
        <taxon>Nocardiaceae</taxon>
        <taxon>Nocardia</taxon>
    </lineage>
</organism>
<keyword evidence="2" id="KW-0238">DNA-binding</keyword>
<evidence type="ECO:0000313" key="5">
    <source>
        <dbReference type="EMBL" id="NKY26558.1"/>
    </source>
</evidence>
<sequence length="317" mass="34922">MESLTFHSDSLGATEDFLNLNYTKMRIGNSTGVPVRTNITRKLLGPVSLDELELSFDMKYDAQPLGKICLCQVSTGMIEENYLDGTTDFFQAGDIGLLTPPDLPYSGVVHHARYSITMFDPALLTRVAASAPDRDLEPIRLIGHRPVSPAAARHLSHVLEHMRGLAVDRTVSEQPLVASTAAQYLAASLLHALPSTAHTDPTAHDRNDAHPETVRRALAYLESHVRDDITVADIAAAAYVTVRALQLAFRRHLDSTPMAYLRHLRLRGAHEQLRDCSPEDGHTVTSIAAEWGFAHPGRFATAYRDAYGRFPHTTLQA</sequence>
<comment type="caution">
    <text evidence="5">The sequence shown here is derived from an EMBL/GenBank/DDBJ whole genome shotgun (WGS) entry which is preliminary data.</text>
</comment>
<gene>
    <name evidence="5" type="ORF">HGB38_10040</name>
</gene>
<dbReference type="Pfam" id="PF12833">
    <property type="entry name" value="HTH_18"/>
    <property type="match status" value="1"/>
</dbReference>
<dbReference type="InterPro" id="IPR009057">
    <property type="entry name" value="Homeodomain-like_sf"/>
</dbReference>
<dbReference type="InterPro" id="IPR018060">
    <property type="entry name" value="HTH_AraC"/>
</dbReference>
<dbReference type="PANTHER" id="PTHR46796:SF12">
    <property type="entry name" value="HTH-TYPE DNA-BINDING TRANSCRIPTIONAL ACTIVATOR EUTR"/>
    <property type="match status" value="1"/>
</dbReference>
<dbReference type="PANTHER" id="PTHR46796">
    <property type="entry name" value="HTH-TYPE TRANSCRIPTIONAL ACTIVATOR RHAS-RELATED"/>
    <property type="match status" value="1"/>
</dbReference>
<proteinExistence type="predicted"/>
<keyword evidence="6" id="KW-1185">Reference proteome</keyword>
<dbReference type="Proteomes" id="UP000540698">
    <property type="component" value="Unassembled WGS sequence"/>
</dbReference>